<evidence type="ECO:0000256" key="2">
    <source>
        <dbReference type="ARBA" id="ARBA00023125"/>
    </source>
</evidence>
<dbReference type="PROSITE" id="PS50110">
    <property type="entry name" value="RESPONSE_REGULATORY"/>
    <property type="match status" value="1"/>
</dbReference>
<dbReference type="InterPro" id="IPR039420">
    <property type="entry name" value="WalR-like"/>
</dbReference>
<keyword evidence="1 3" id="KW-0597">Phosphoprotein</keyword>
<dbReference type="EMBL" id="AE016822">
    <property type="protein sequence ID" value="AAT89563.1"/>
    <property type="molecule type" value="Genomic_DNA"/>
</dbReference>
<evidence type="ECO:0000256" key="3">
    <source>
        <dbReference type="PROSITE-ProRule" id="PRU00169"/>
    </source>
</evidence>
<dbReference type="PROSITE" id="PS50043">
    <property type="entry name" value="HTH_LUXR_2"/>
    <property type="match status" value="1"/>
</dbReference>
<proteinExistence type="predicted"/>
<dbReference type="SMART" id="SM00421">
    <property type="entry name" value="HTH_LUXR"/>
    <property type="match status" value="1"/>
</dbReference>
<dbReference type="PANTHER" id="PTHR43214">
    <property type="entry name" value="TWO-COMPONENT RESPONSE REGULATOR"/>
    <property type="match status" value="1"/>
</dbReference>
<evidence type="ECO:0000259" key="5">
    <source>
        <dbReference type="PROSITE" id="PS50110"/>
    </source>
</evidence>
<dbReference type="InterPro" id="IPR016032">
    <property type="entry name" value="Sig_transdc_resp-reg_C-effctor"/>
</dbReference>
<name>Q6ADI3_LEIXX</name>
<dbReference type="InterPro" id="IPR011006">
    <property type="entry name" value="CheY-like_superfamily"/>
</dbReference>
<dbReference type="Proteomes" id="UP000001306">
    <property type="component" value="Chromosome"/>
</dbReference>
<dbReference type="InterPro" id="IPR001789">
    <property type="entry name" value="Sig_transdc_resp-reg_receiver"/>
</dbReference>
<dbReference type="InterPro" id="IPR058245">
    <property type="entry name" value="NreC/VraR/RcsB-like_REC"/>
</dbReference>
<dbReference type="Pfam" id="PF00196">
    <property type="entry name" value="GerE"/>
    <property type="match status" value="1"/>
</dbReference>
<feature type="domain" description="HTH luxR-type" evidence="4">
    <location>
        <begin position="138"/>
        <end position="203"/>
    </location>
</feature>
<dbReference type="Pfam" id="PF00072">
    <property type="entry name" value="Response_reg"/>
    <property type="match status" value="1"/>
</dbReference>
<dbReference type="PANTHER" id="PTHR43214:SF43">
    <property type="entry name" value="TWO-COMPONENT RESPONSE REGULATOR"/>
    <property type="match status" value="1"/>
</dbReference>
<dbReference type="RefSeq" id="WP_011186551.1">
    <property type="nucleotide sequence ID" value="NC_006087.1"/>
</dbReference>
<dbReference type="CDD" id="cd06170">
    <property type="entry name" value="LuxR_C_like"/>
    <property type="match status" value="1"/>
</dbReference>
<dbReference type="CDD" id="cd17535">
    <property type="entry name" value="REC_NarL-like"/>
    <property type="match status" value="1"/>
</dbReference>
<dbReference type="eggNOG" id="COG2197">
    <property type="taxonomic scope" value="Bacteria"/>
</dbReference>
<gene>
    <name evidence="6" type="ordered locus">Lxx18220</name>
</gene>
<sequence>MIRIVLVDDHPILRHGMRTLLDTQEDFEVVGDCGDPEEYRLLLKSARPDIVLMDLALGGDTDGVALTAHTRATSPSTAVLVFTTYDSDADFVRSLDAGASGYLLKDSTPVELFAAIRTARDGGSALSPAVASRLMDRMRAPQESLTPREIEVLALLATGRTNRQVGERLFVSETTVKTHVNHIFTKLGVDTRAAAVSRAMKEGLIRL</sequence>
<evidence type="ECO:0000259" key="4">
    <source>
        <dbReference type="PROSITE" id="PS50043"/>
    </source>
</evidence>
<accession>Q6ADI3</accession>
<dbReference type="PROSITE" id="PS00622">
    <property type="entry name" value="HTH_LUXR_1"/>
    <property type="match status" value="1"/>
</dbReference>
<dbReference type="InterPro" id="IPR000792">
    <property type="entry name" value="Tscrpt_reg_LuxR_C"/>
</dbReference>
<dbReference type="SUPFAM" id="SSF46894">
    <property type="entry name" value="C-terminal effector domain of the bipartite response regulators"/>
    <property type="match status" value="1"/>
</dbReference>
<evidence type="ECO:0000313" key="7">
    <source>
        <dbReference type="Proteomes" id="UP000001306"/>
    </source>
</evidence>
<feature type="domain" description="Response regulatory" evidence="5">
    <location>
        <begin position="3"/>
        <end position="120"/>
    </location>
</feature>
<dbReference type="AlphaFoldDB" id="Q6ADI3"/>
<dbReference type="Gene3D" id="3.40.50.2300">
    <property type="match status" value="1"/>
</dbReference>
<keyword evidence="7" id="KW-1185">Reference proteome</keyword>
<dbReference type="GO" id="GO:0000160">
    <property type="term" value="P:phosphorelay signal transduction system"/>
    <property type="evidence" value="ECO:0007669"/>
    <property type="project" value="InterPro"/>
</dbReference>
<protein>
    <submittedName>
        <fullName evidence="6">Two-component system, regulatory protein</fullName>
    </submittedName>
</protein>
<dbReference type="HOGENOM" id="CLU_000445_90_10_11"/>
<dbReference type="SUPFAM" id="SSF52172">
    <property type="entry name" value="CheY-like"/>
    <property type="match status" value="1"/>
</dbReference>
<dbReference type="GO" id="GO:0006355">
    <property type="term" value="P:regulation of DNA-templated transcription"/>
    <property type="evidence" value="ECO:0007669"/>
    <property type="project" value="InterPro"/>
</dbReference>
<dbReference type="SMART" id="SM00448">
    <property type="entry name" value="REC"/>
    <property type="match status" value="1"/>
</dbReference>
<keyword evidence="2" id="KW-0238">DNA-binding</keyword>
<dbReference type="PRINTS" id="PR00038">
    <property type="entry name" value="HTHLUXR"/>
</dbReference>
<evidence type="ECO:0000256" key="1">
    <source>
        <dbReference type="ARBA" id="ARBA00022553"/>
    </source>
</evidence>
<feature type="modified residue" description="4-aspartylphosphate" evidence="3">
    <location>
        <position position="54"/>
    </location>
</feature>
<organism evidence="6 7">
    <name type="scientific">Leifsonia xyli subsp. xyli (strain CTCB07)</name>
    <dbReference type="NCBI Taxonomy" id="281090"/>
    <lineage>
        <taxon>Bacteria</taxon>
        <taxon>Bacillati</taxon>
        <taxon>Actinomycetota</taxon>
        <taxon>Actinomycetes</taxon>
        <taxon>Micrococcales</taxon>
        <taxon>Microbacteriaceae</taxon>
        <taxon>Leifsonia</taxon>
    </lineage>
</organism>
<dbReference type="KEGG" id="lxx:Lxx18220"/>
<dbReference type="STRING" id="281090.Lxx18220"/>
<evidence type="ECO:0000313" key="6">
    <source>
        <dbReference type="EMBL" id="AAT89563.1"/>
    </source>
</evidence>
<reference evidence="6 7" key="1">
    <citation type="journal article" date="2004" name="Mol. Plant Microbe Interact.">
        <title>The genome sequence of the Gram-positive sugarcane pathogen Leifsonia xyli subsp. xyli.</title>
        <authorList>
            <person name="Monteiro-Vitorello C.B."/>
            <person name="Camargo L.E.A."/>
            <person name="Van Sluys M.A."/>
            <person name="Kitajima J.P."/>
            <person name="Truffi D."/>
            <person name="do Amaral A.M."/>
            <person name="Harakava R."/>
            <person name="de Oliveira J.C.F."/>
            <person name="Wood D."/>
            <person name="de Oliveira M.C."/>
            <person name="Miyaki C.Y."/>
            <person name="Takita M.A."/>
            <person name="da Silva A.C.R."/>
            <person name="Furlan L.R."/>
            <person name="Carraro D.M."/>
            <person name="Camarotte G."/>
            <person name="Almeida N.F. Jr."/>
            <person name="Carrer H."/>
            <person name="Coutinho L.L."/>
            <person name="El-Dorry H.A."/>
            <person name="Ferro M.I.T."/>
            <person name="Gagliardi P.R."/>
            <person name="Giglioti E."/>
            <person name="Goldman M.H.S."/>
            <person name="Goldman G.H."/>
            <person name="Kimura E.T."/>
            <person name="Ferro E.S."/>
            <person name="Kuramae E.E."/>
            <person name="Lemos E.G.M."/>
            <person name="Lemos M.V.F."/>
            <person name="Mauro S.M.Z."/>
            <person name="Machado M.A."/>
            <person name="Marino C.L."/>
            <person name="Menck C.F."/>
            <person name="Nunes L.R."/>
            <person name="Oliveira R.C."/>
            <person name="Pereira G.G."/>
            <person name="Siqueira W."/>
            <person name="de Souza A.A."/>
            <person name="Tsai S.M."/>
            <person name="Zanca A.S."/>
            <person name="Simpson A.J.G."/>
            <person name="Brumbley S.M."/>
            <person name="Setubal J.C."/>
        </authorList>
    </citation>
    <scope>NUCLEOTIDE SEQUENCE [LARGE SCALE GENOMIC DNA]</scope>
    <source>
        <strain evidence="6 7">CTCB07</strain>
    </source>
</reference>
<dbReference type="GO" id="GO:0003677">
    <property type="term" value="F:DNA binding"/>
    <property type="evidence" value="ECO:0007669"/>
    <property type="project" value="UniProtKB-KW"/>
</dbReference>